<name>A0AAU7JBR0_9HYPH</name>
<organism evidence="1">
    <name type="scientific">Alsobacter sp. KACC 23698</name>
    <dbReference type="NCBI Taxonomy" id="3149229"/>
    <lineage>
        <taxon>Bacteria</taxon>
        <taxon>Pseudomonadati</taxon>
        <taxon>Pseudomonadota</taxon>
        <taxon>Alphaproteobacteria</taxon>
        <taxon>Hyphomicrobiales</taxon>
        <taxon>Alsobacteraceae</taxon>
        <taxon>Alsobacter</taxon>
    </lineage>
</organism>
<proteinExistence type="predicted"/>
<gene>
    <name evidence="1" type="ORF">ABEG18_19140</name>
</gene>
<sequence>MGERWVWYRHPGSGLWSELLVPESALTPEAAAELGGRAFRDWMTTVNVKELIRNPGAVEAALTDASAHNVTVQPAAGGGGFHWITAETEADAVVFGLLTARA</sequence>
<dbReference type="AlphaFoldDB" id="A0AAU7JBR0"/>
<accession>A0AAU7JBR0</accession>
<dbReference type="EMBL" id="CP157484">
    <property type="protein sequence ID" value="XBO37817.1"/>
    <property type="molecule type" value="Genomic_DNA"/>
</dbReference>
<reference evidence="1" key="1">
    <citation type="submission" date="2024-05" db="EMBL/GenBank/DDBJ databases">
        <authorList>
            <person name="Kim S."/>
            <person name="Heo J."/>
            <person name="Choi H."/>
            <person name="Choi Y."/>
            <person name="Kwon S.-W."/>
            <person name="Kim Y."/>
        </authorList>
    </citation>
    <scope>NUCLEOTIDE SEQUENCE</scope>
    <source>
        <strain evidence="1">KACC 23698</strain>
    </source>
</reference>
<protein>
    <submittedName>
        <fullName evidence="1">Uncharacterized protein</fullName>
    </submittedName>
</protein>
<evidence type="ECO:0000313" key="1">
    <source>
        <dbReference type="EMBL" id="XBO37817.1"/>
    </source>
</evidence>
<dbReference type="RefSeq" id="WP_406854645.1">
    <property type="nucleotide sequence ID" value="NZ_CP157484.1"/>
</dbReference>